<protein>
    <recommendedName>
        <fullName evidence="5">CUB domain-containing protein</fullName>
    </recommendedName>
</protein>
<evidence type="ECO:0000256" key="3">
    <source>
        <dbReference type="SAM" id="MobiDB-lite"/>
    </source>
</evidence>
<accession>T1JI54</accession>
<dbReference type="InterPro" id="IPR053207">
    <property type="entry name" value="Non-NMDA_GluR_Accessory"/>
</dbReference>
<keyword evidence="7" id="KW-1185">Reference proteome</keyword>
<reference evidence="6" key="2">
    <citation type="submission" date="2015-02" db="UniProtKB">
        <authorList>
            <consortium name="EnsemblMetazoa"/>
        </authorList>
    </citation>
    <scope>IDENTIFICATION</scope>
</reference>
<feature type="domain" description="CUB" evidence="5">
    <location>
        <begin position="341"/>
        <end position="462"/>
    </location>
</feature>
<dbReference type="GO" id="GO:0005886">
    <property type="term" value="C:plasma membrane"/>
    <property type="evidence" value="ECO:0007669"/>
    <property type="project" value="TreeGrafter"/>
</dbReference>
<sequence>MATAMGLIVFLLLLSRLFFQYARAVNPGCECIVFDGSHGRNEGVFISPNFPTPYEDNINCLLYTFVGHPDEIIQLTFDDFDLHRIDNMDCVFGDFVKLFLHLHEAKVNEYTRWNGILCGSLADIERTHFSSNSTLIFEFHSDWRHSNHTGFKGTYKFLSRKFFLIDGELISGTECDYQFLSGNHSQSRGRFYSPRYPSNYPKYSRCSYRFLGQFGERVRVVFDKVSLRQGDYSCLYSPDDIVVHDGKDAASPVISQLCNSNTMVRVVSTGPELYIEFSSRGHDPGQGFEARFIFDDEKALTTFEDDVVDIPSTEPDKSSDDKREEEKEVVTTSRMESAVECNERITSDQSKNSTIMSPNFPRPYPANIRCTYNFTGHGKERVQIIFTDFDLHMGPDEISPDCEHVDVVMIFVYINGKTERVDNFCGHKIPPQLMSNGPSLTIEFHAMSIGLEKGFRAIYRFVKNFGITSGRQDTQSVCGFIYNSSEALNGTFTSPNYPGYYPRDIECHYFFYGRHSEKVRITFPYFDVEGVTPCTSITASDYVEFSNFKTVDRKIPRHCGMKKPNVITSEGDYFRVTFKSNDKFDGTGFEAYYQFNSNEGD</sequence>
<dbReference type="SMART" id="SM00042">
    <property type="entry name" value="CUB"/>
    <property type="match status" value="4"/>
</dbReference>
<dbReference type="PANTHER" id="PTHR47537:SF2">
    <property type="entry name" value="CUBILIN"/>
    <property type="match status" value="1"/>
</dbReference>
<evidence type="ECO:0000313" key="7">
    <source>
        <dbReference type="Proteomes" id="UP000014500"/>
    </source>
</evidence>
<organism evidence="6 7">
    <name type="scientific">Strigamia maritima</name>
    <name type="common">European centipede</name>
    <name type="synonym">Geophilus maritimus</name>
    <dbReference type="NCBI Taxonomy" id="126957"/>
    <lineage>
        <taxon>Eukaryota</taxon>
        <taxon>Metazoa</taxon>
        <taxon>Ecdysozoa</taxon>
        <taxon>Arthropoda</taxon>
        <taxon>Myriapoda</taxon>
        <taxon>Chilopoda</taxon>
        <taxon>Pleurostigmophora</taxon>
        <taxon>Geophilomorpha</taxon>
        <taxon>Linotaeniidae</taxon>
        <taxon>Strigamia</taxon>
    </lineage>
</organism>
<evidence type="ECO:0000313" key="6">
    <source>
        <dbReference type="EnsemblMetazoa" id="SMAR013535-PA"/>
    </source>
</evidence>
<dbReference type="HOGENOM" id="CLU_020044_2_0_1"/>
<keyword evidence="1" id="KW-1015">Disulfide bond</keyword>
<dbReference type="EnsemblMetazoa" id="SMAR013535-RA">
    <property type="protein sequence ID" value="SMAR013535-PA"/>
    <property type="gene ID" value="SMAR013535"/>
</dbReference>
<dbReference type="STRING" id="126957.T1JI54"/>
<dbReference type="Pfam" id="PF00431">
    <property type="entry name" value="CUB"/>
    <property type="match status" value="4"/>
</dbReference>
<feature type="chain" id="PRO_5004590521" description="CUB domain-containing protein" evidence="4">
    <location>
        <begin position="25"/>
        <end position="601"/>
    </location>
</feature>
<proteinExistence type="predicted"/>
<dbReference type="Gene3D" id="2.60.120.290">
    <property type="entry name" value="Spermadhesin, CUB domain"/>
    <property type="match status" value="4"/>
</dbReference>
<reference evidence="7" key="1">
    <citation type="submission" date="2011-05" db="EMBL/GenBank/DDBJ databases">
        <authorList>
            <person name="Richards S.R."/>
            <person name="Qu J."/>
            <person name="Jiang H."/>
            <person name="Jhangiani S.N."/>
            <person name="Agravi P."/>
            <person name="Goodspeed R."/>
            <person name="Gross S."/>
            <person name="Mandapat C."/>
            <person name="Jackson L."/>
            <person name="Mathew T."/>
            <person name="Pu L."/>
            <person name="Thornton R."/>
            <person name="Saada N."/>
            <person name="Wilczek-Boney K.B."/>
            <person name="Lee S."/>
            <person name="Kovar C."/>
            <person name="Wu Y."/>
            <person name="Scherer S.E."/>
            <person name="Worley K.C."/>
            <person name="Muzny D.M."/>
            <person name="Gibbs R."/>
        </authorList>
    </citation>
    <scope>NUCLEOTIDE SEQUENCE</scope>
    <source>
        <strain evidence="7">Brora</strain>
    </source>
</reference>
<dbReference type="EMBL" id="JH431584">
    <property type="status" value="NOT_ANNOTATED_CDS"/>
    <property type="molecule type" value="Genomic_DNA"/>
</dbReference>
<feature type="region of interest" description="Disordered" evidence="3">
    <location>
        <begin position="309"/>
        <end position="340"/>
    </location>
</feature>
<evidence type="ECO:0000256" key="1">
    <source>
        <dbReference type="ARBA" id="ARBA00023157"/>
    </source>
</evidence>
<feature type="signal peptide" evidence="4">
    <location>
        <begin position="1"/>
        <end position="24"/>
    </location>
</feature>
<feature type="domain" description="CUB" evidence="5">
    <location>
        <begin position="478"/>
        <end position="596"/>
    </location>
</feature>
<dbReference type="Proteomes" id="UP000014500">
    <property type="component" value="Unassembled WGS sequence"/>
</dbReference>
<dbReference type="CDD" id="cd00041">
    <property type="entry name" value="CUB"/>
    <property type="match status" value="4"/>
</dbReference>
<dbReference type="AlphaFoldDB" id="T1JI54"/>
<feature type="domain" description="CUB" evidence="5">
    <location>
        <begin position="29"/>
        <end position="158"/>
    </location>
</feature>
<dbReference type="InterPro" id="IPR035914">
    <property type="entry name" value="Sperma_CUB_dom_sf"/>
</dbReference>
<comment type="caution">
    <text evidence="2">Lacks conserved residue(s) required for the propagation of feature annotation.</text>
</comment>
<dbReference type="InterPro" id="IPR000859">
    <property type="entry name" value="CUB_dom"/>
</dbReference>
<dbReference type="PROSITE" id="PS01180">
    <property type="entry name" value="CUB"/>
    <property type="match status" value="4"/>
</dbReference>
<dbReference type="FunFam" id="2.60.120.290:FF:000058">
    <property type="entry name" value="CUB domaincontaining protein"/>
    <property type="match status" value="1"/>
</dbReference>
<keyword evidence="4" id="KW-0732">Signal</keyword>
<evidence type="ECO:0000256" key="4">
    <source>
        <dbReference type="SAM" id="SignalP"/>
    </source>
</evidence>
<dbReference type="PhylomeDB" id="T1JI54"/>
<name>T1JI54_STRMM</name>
<dbReference type="eggNOG" id="KOG4292">
    <property type="taxonomic scope" value="Eukaryota"/>
</dbReference>
<dbReference type="SUPFAM" id="SSF49854">
    <property type="entry name" value="Spermadhesin, CUB domain"/>
    <property type="match status" value="4"/>
</dbReference>
<evidence type="ECO:0000256" key="2">
    <source>
        <dbReference type="PROSITE-ProRule" id="PRU00059"/>
    </source>
</evidence>
<feature type="compositionally biased region" description="Basic and acidic residues" evidence="3">
    <location>
        <begin position="314"/>
        <end position="329"/>
    </location>
</feature>
<dbReference type="PANTHER" id="PTHR47537">
    <property type="entry name" value="CUBILIN"/>
    <property type="match status" value="1"/>
</dbReference>
<dbReference type="OMA" id="LEYKFHT"/>
<feature type="domain" description="CUB" evidence="5">
    <location>
        <begin position="175"/>
        <end position="295"/>
    </location>
</feature>
<evidence type="ECO:0000259" key="5">
    <source>
        <dbReference type="PROSITE" id="PS01180"/>
    </source>
</evidence>